<proteinExistence type="predicted"/>
<reference evidence="1" key="1">
    <citation type="submission" date="2014-11" db="EMBL/GenBank/DDBJ databases">
        <authorList>
            <person name="Amaro Gonzalez C."/>
        </authorList>
    </citation>
    <scope>NUCLEOTIDE SEQUENCE</scope>
</reference>
<protein>
    <submittedName>
        <fullName evidence="1">Uncharacterized protein</fullName>
    </submittedName>
</protein>
<organism evidence="1">
    <name type="scientific">Anguilla anguilla</name>
    <name type="common">European freshwater eel</name>
    <name type="synonym">Muraena anguilla</name>
    <dbReference type="NCBI Taxonomy" id="7936"/>
    <lineage>
        <taxon>Eukaryota</taxon>
        <taxon>Metazoa</taxon>
        <taxon>Chordata</taxon>
        <taxon>Craniata</taxon>
        <taxon>Vertebrata</taxon>
        <taxon>Euteleostomi</taxon>
        <taxon>Actinopterygii</taxon>
        <taxon>Neopterygii</taxon>
        <taxon>Teleostei</taxon>
        <taxon>Anguilliformes</taxon>
        <taxon>Anguillidae</taxon>
        <taxon>Anguilla</taxon>
    </lineage>
</organism>
<reference evidence="1" key="2">
    <citation type="journal article" date="2015" name="Fish Shellfish Immunol.">
        <title>Early steps in the European eel (Anguilla anguilla)-Vibrio vulnificus interaction in the gills: Role of the RtxA13 toxin.</title>
        <authorList>
            <person name="Callol A."/>
            <person name="Pajuelo D."/>
            <person name="Ebbesson L."/>
            <person name="Teles M."/>
            <person name="MacKenzie S."/>
            <person name="Amaro C."/>
        </authorList>
    </citation>
    <scope>NUCLEOTIDE SEQUENCE</scope>
</reference>
<accession>A0A0E9RNJ3</accession>
<dbReference type="AlphaFoldDB" id="A0A0E9RNJ3"/>
<sequence>MLILCEPHHSPRLSGRARKIIPKIRLKTKVDWAFAVRSPRL</sequence>
<dbReference type="EMBL" id="GBXM01078200">
    <property type="protein sequence ID" value="JAH30377.1"/>
    <property type="molecule type" value="Transcribed_RNA"/>
</dbReference>
<evidence type="ECO:0000313" key="1">
    <source>
        <dbReference type="EMBL" id="JAH30377.1"/>
    </source>
</evidence>
<name>A0A0E9RNJ3_ANGAN</name>